<gene>
    <name evidence="2" type="ORF">GCM10017559_20710</name>
</gene>
<evidence type="ECO:0000313" key="3">
    <source>
        <dbReference type="Proteomes" id="UP001499930"/>
    </source>
</evidence>
<proteinExistence type="predicted"/>
<feature type="region of interest" description="Disordered" evidence="1">
    <location>
        <begin position="47"/>
        <end position="68"/>
    </location>
</feature>
<evidence type="ECO:0000256" key="1">
    <source>
        <dbReference type="SAM" id="MobiDB-lite"/>
    </source>
</evidence>
<organism evidence="2 3">
    <name type="scientific">Streptosporangium longisporum</name>
    <dbReference type="NCBI Taxonomy" id="46187"/>
    <lineage>
        <taxon>Bacteria</taxon>
        <taxon>Bacillati</taxon>
        <taxon>Actinomycetota</taxon>
        <taxon>Actinomycetes</taxon>
        <taxon>Streptosporangiales</taxon>
        <taxon>Streptosporangiaceae</taxon>
        <taxon>Streptosporangium</taxon>
    </lineage>
</organism>
<dbReference type="Proteomes" id="UP001499930">
    <property type="component" value="Unassembled WGS sequence"/>
</dbReference>
<evidence type="ECO:0000313" key="2">
    <source>
        <dbReference type="EMBL" id="GAA2999757.1"/>
    </source>
</evidence>
<accession>A0ABN3XV74</accession>
<sequence>MERADGQEGLGIGVLIVVGRDQTAGVFEHGLIEGAGEVPVATDTAHTRFQHRKRSVPHRFPRIGRRLP</sequence>
<comment type="caution">
    <text evidence="2">The sequence shown here is derived from an EMBL/GenBank/DDBJ whole genome shotgun (WGS) entry which is preliminary data.</text>
</comment>
<keyword evidence="3" id="KW-1185">Reference proteome</keyword>
<name>A0ABN3XV74_9ACTN</name>
<feature type="compositionally biased region" description="Basic residues" evidence="1">
    <location>
        <begin position="48"/>
        <end position="68"/>
    </location>
</feature>
<dbReference type="EMBL" id="BAAAWD010000006">
    <property type="protein sequence ID" value="GAA2999757.1"/>
    <property type="molecule type" value="Genomic_DNA"/>
</dbReference>
<reference evidence="2 3" key="1">
    <citation type="journal article" date="2019" name="Int. J. Syst. Evol. Microbiol.">
        <title>The Global Catalogue of Microorganisms (GCM) 10K type strain sequencing project: providing services to taxonomists for standard genome sequencing and annotation.</title>
        <authorList>
            <consortium name="The Broad Institute Genomics Platform"/>
            <consortium name="The Broad Institute Genome Sequencing Center for Infectious Disease"/>
            <person name="Wu L."/>
            <person name="Ma J."/>
        </authorList>
    </citation>
    <scope>NUCLEOTIDE SEQUENCE [LARGE SCALE GENOMIC DNA]</scope>
    <source>
        <strain evidence="2 3">JCM 3106</strain>
    </source>
</reference>
<protein>
    <submittedName>
        <fullName evidence="2">Uncharacterized protein</fullName>
    </submittedName>
</protein>